<protein>
    <recommendedName>
        <fullName evidence="1">BTB domain-containing protein</fullName>
    </recommendedName>
</protein>
<evidence type="ECO:0000259" key="1">
    <source>
        <dbReference type="SMART" id="SM00225"/>
    </source>
</evidence>
<dbReference type="Proteomes" id="UP001295794">
    <property type="component" value="Unassembled WGS sequence"/>
</dbReference>
<accession>A0AAD2H6N6</accession>
<name>A0AAD2H6N6_9AGAR</name>
<keyword evidence="3" id="KW-1185">Reference proteome</keyword>
<dbReference type="EMBL" id="CAVNYO010000138">
    <property type="protein sequence ID" value="CAK5268367.1"/>
    <property type="molecule type" value="Genomic_DNA"/>
</dbReference>
<reference evidence="2" key="1">
    <citation type="submission" date="2023-11" db="EMBL/GenBank/DDBJ databases">
        <authorList>
            <person name="De Vega J J."/>
            <person name="De Vega J J."/>
        </authorList>
    </citation>
    <scope>NUCLEOTIDE SEQUENCE</scope>
</reference>
<dbReference type="Gene3D" id="3.30.710.10">
    <property type="entry name" value="Potassium Channel Kv1.1, Chain A"/>
    <property type="match status" value="1"/>
</dbReference>
<dbReference type="InterPro" id="IPR011333">
    <property type="entry name" value="SKP1/BTB/POZ_sf"/>
</dbReference>
<proteinExistence type="predicted"/>
<gene>
    <name evidence="2" type="ORF">MYCIT1_LOCUS11552</name>
</gene>
<dbReference type="EMBL" id="CAVNYO010000138">
    <property type="protein sequence ID" value="CAK5268366.1"/>
    <property type="molecule type" value="Genomic_DNA"/>
</dbReference>
<dbReference type="SUPFAM" id="SSF54695">
    <property type="entry name" value="POZ domain"/>
    <property type="match status" value="1"/>
</dbReference>
<sequence length="349" mass="39065">RDAWPHHAVRPSVDSPLMNRDAFVDLSHLCSNSLPPTPTTPASKHSPDLWFDDGTLILETEGTQFKVFRGILAANSTVFSDMLLVGRPSDNDEIEDGCPVVHVHDSALDLMHFLKALHHISYYDPQETKDFLLIAAILRLSTKYNVEFLRRRALAHISSLYPTKLSDWDQRKDNAMEVFNARPFAVFLLAKETGHQALLPACMYLCADSVDINDILDGLESIDGTHIELDWPDKRACIRGRQNLLLALRSEVFAFLTGSLAVITGCTAQARCDASKLRWLQSLEASLGNGCPGIFSIKFPWPSFRKAVCETCYAASYAHSNQKREEIWNNLPGYFDLPPWAELCKSSAS</sequence>
<dbReference type="AlphaFoldDB" id="A0AAD2H6N6"/>
<evidence type="ECO:0000313" key="2">
    <source>
        <dbReference type="EMBL" id="CAK5268367.1"/>
    </source>
</evidence>
<comment type="caution">
    <text evidence="2">The sequence shown here is derived from an EMBL/GenBank/DDBJ whole genome shotgun (WGS) entry which is preliminary data.</text>
</comment>
<evidence type="ECO:0000313" key="3">
    <source>
        <dbReference type="Proteomes" id="UP001295794"/>
    </source>
</evidence>
<feature type="domain" description="BTB" evidence="1">
    <location>
        <begin position="52"/>
        <end position="161"/>
    </location>
</feature>
<organism evidence="2 3">
    <name type="scientific">Mycena citricolor</name>
    <dbReference type="NCBI Taxonomy" id="2018698"/>
    <lineage>
        <taxon>Eukaryota</taxon>
        <taxon>Fungi</taxon>
        <taxon>Dikarya</taxon>
        <taxon>Basidiomycota</taxon>
        <taxon>Agaricomycotina</taxon>
        <taxon>Agaricomycetes</taxon>
        <taxon>Agaricomycetidae</taxon>
        <taxon>Agaricales</taxon>
        <taxon>Marasmiineae</taxon>
        <taxon>Mycenaceae</taxon>
        <taxon>Mycena</taxon>
    </lineage>
</organism>
<dbReference type="InterPro" id="IPR000210">
    <property type="entry name" value="BTB/POZ_dom"/>
</dbReference>
<dbReference type="SMART" id="SM00225">
    <property type="entry name" value="BTB"/>
    <property type="match status" value="1"/>
</dbReference>
<feature type="non-terminal residue" evidence="2">
    <location>
        <position position="1"/>
    </location>
</feature>